<evidence type="ECO:0000259" key="15">
    <source>
        <dbReference type="Pfam" id="PF00745"/>
    </source>
</evidence>
<dbReference type="PROSITE" id="PS00747">
    <property type="entry name" value="GLUTR"/>
    <property type="match status" value="1"/>
</dbReference>
<evidence type="ECO:0000256" key="10">
    <source>
        <dbReference type="PIRSR" id="PIRSR000445-1"/>
    </source>
</evidence>
<comment type="pathway">
    <text evidence="1 9 14">Porphyrin-containing compound metabolism; protoporphyrin-IX biosynthesis; 5-aminolevulinate from L-glutamyl-tRNA(Glu): step 1/2.</text>
</comment>
<proteinExistence type="inferred from homology"/>
<feature type="binding site" evidence="9 11">
    <location>
        <position position="109"/>
    </location>
    <ligand>
        <name>substrate</name>
    </ligand>
</feature>
<evidence type="ECO:0000256" key="2">
    <source>
        <dbReference type="ARBA" id="ARBA00005916"/>
    </source>
</evidence>
<dbReference type="SUPFAM" id="SSF51735">
    <property type="entry name" value="NAD(P)-binding Rossmann-fold domains"/>
    <property type="match status" value="1"/>
</dbReference>
<dbReference type="SUPFAM" id="SSF69742">
    <property type="entry name" value="Glutamyl tRNA-reductase catalytic, N-terminal domain"/>
    <property type="match status" value="1"/>
</dbReference>
<dbReference type="FunFam" id="3.40.50.720:FF:000031">
    <property type="entry name" value="Glutamyl-tRNA reductase"/>
    <property type="match status" value="1"/>
</dbReference>
<feature type="binding site" evidence="9 11">
    <location>
        <begin position="49"/>
        <end position="52"/>
    </location>
    <ligand>
        <name>substrate</name>
    </ligand>
</feature>
<evidence type="ECO:0000256" key="13">
    <source>
        <dbReference type="PIRSR" id="PIRSR000445-4"/>
    </source>
</evidence>
<dbReference type="KEGG" id="afx:JZ786_15470"/>
<comment type="domain">
    <text evidence="9">Possesses an unusual extended V-shaped dimeric structure with each monomer consisting of three distinct domains arranged along a curved 'spinal' alpha-helix. The N-terminal catalytic domain specifically recognizes the glutamate moiety of the substrate. The second domain is the NADPH-binding domain, and the third C-terminal domain is responsible for dimerization.</text>
</comment>
<evidence type="ECO:0000256" key="11">
    <source>
        <dbReference type="PIRSR" id="PIRSR000445-2"/>
    </source>
</evidence>
<comment type="function">
    <text evidence="9">Catalyzes the NADPH-dependent reduction of glutamyl-tRNA(Glu) to glutamate 1-semialdehyde (GSA).</text>
</comment>
<dbReference type="EC" id="1.2.1.70" evidence="3 9"/>
<comment type="subunit">
    <text evidence="9">Homodimer.</text>
</comment>
<dbReference type="InterPro" id="IPR015895">
    <property type="entry name" value="4pyrrol_synth_GluRdtase_N"/>
</dbReference>
<dbReference type="SUPFAM" id="SSF69075">
    <property type="entry name" value="Glutamyl tRNA-reductase dimerization domain"/>
    <property type="match status" value="1"/>
</dbReference>
<evidence type="ECO:0000256" key="8">
    <source>
        <dbReference type="ARBA" id="ARBA00068659"/>
    </source>
</evidence>
<reference evidence="18 19" key="1">
    <citation type="submission" date="2021-02" db="EMBL/GenBank/DDBJ databases">
        <title>Alicyclobacillus curvatus sp. nov. and Alicyclobacillus mengziensis sp. nov., two acidophilic bacteria isolated from acid mine drainage.</title>
        <authorList>
            <person name="Huang Y."/>
        </authorList>
    </citation>
    <scope>NUCLEOTIDE SEQUENCE [LARGE SCALE GENOMIC DNA]</scope>
    <source>
        <strain evidence="18 19">S30H14</strain>
    </source>
</reference>
<dbReference type="InterPro" id="IPR036453">
    <property type="entry name" value="GluRdtase_dimer_dom_sf"/>
</dbReference>
<comment type="similarity">
    <text evidence="2 9 14">Belongs to the glutamyl-tRNA reductase family.</text>
</comment>
<gene>
    <name evidence="9" type="primary">hemA</name>
    <name evidence="18" type="ORF">JZ786_15470</name>
</gene>
<feature type="site" description="Important for activity" evidence="9 13">
    <location>
        <position position="99"/>
    </location>
</feature>
<evidence type="ECO:0000256" key="4">
    <source>
        <dbReference type="ARBA" id="ARBA00022857"/>
    </source>
</evidence>
<feature type="domain" description="Glutamyl-tRNA reductase N-terminal" evidence="17">
    <location>
        <begin position="6"/>
        <end position="156"/>
    </location>
</feature>
<dbReference type="HAMAP" id="MF_00087">
    <property type="entry name" value="Glu_tRNA_reductase"/>
    <property type="match status" value="1"/>
</dbReference>
<feature type="binding site" evidence="9 12">
    <location>
        <begin position="189"/>
        <end position="194"/>
    </location>
    <ligand>
        <name>NADP(+)</name>
        <dbReference type="ChEBI" id="CHEBI:58349"/>
    </ligand>
</feature>
<dbReference type="RefSeq" id="WP_206655304.1">
    <property type="nucleotide sequence ID" value="NZ_CP071182.1"/>
</dbReference>
<dbReference type="InterPro" id="IPR036343">
    <property type="entry name" value="GluRdtase_N_sf"/>
</dbReference>
<evidence type="ECO:0000256" key="3">
    <source>
        <dbReference type="ARBA" id="ARBA00012970"/>
    </source>
</evidence>
<dbReference type="InterPro" id="IPR015896">
    <property type="entry name" value="4pyrrol_synth_GluRdtase_dimer"/>
</dbReference>
<evidence type="ECO:0000256" key="1">
    <source>
        <dbReference type="ARBA" id="ARBA00005059"/>
    </source>
</evidence>
<comment type="catalytic activity">
    <reaction evidence="7 9 14">
        <text>(S)-4-amino-5-oxopentanoate + tRNA(Glu) + NADP(+) = L-glutamyl-tRNA(Glu) + NADPH + H(+)</text>
        <dbReference type="Rhea" id="RHEA:12344"/>
        <dbReference type="Rhea" id="RHEA-COMP:9663"/>
        <dbReference type="Rhea" id="RHEA-COMP:9680"/>
        <dbReference type="ChEBI" id="CHEBI:15378"/>
        <dbReference type="ChEBI" id="CHEBI:57501"/>
        <dbReference type="ChEBI" id="CHEBI:57783"/>
        <dbReference type="ChEBI" id="CHEBI:58349"/>
        <dbReference type="ChEBI" id="CHEBI:78442"/>
        <dbReference type="ChEBI" id="CHEBI:78520"/>
        <dbReference type="EC" id="1.2.1.70"/>
    </reaction>
</comment>
<comment type="miscellaneous">
    <text evidence="9">During catalysis, the active site Cys acts as a nucleophile attacking the alpha-carbonyl group of tRNA-bound glutamate with the formation of a thioester intermediate between enzyme and glutamate, and the concomitant release of tRNA(Glu). The thioester intermediate is finally reduced by direct hydride transfer from NADPH, to form the product GSA.</text>
</comment>
<sequence length="481" mass="52481">MELIVVGLNYQTAPVEIRERVSVSDLEIEDVLSGLRSTHTVLESVVVSTCNRTEIYAVVTSDHAGKDYLTTLLAKRAGLEREELAKHIYVHTAGVAVEHLMKVTCGLDSMVLGETQILGQVRNAYLVAQSVDSTGMLLNQLFRRAIQLGKQAQSETEIGQRAVSVSYAAVQLAKKIYGDLRDTKALVLGAGSMSKLSVQYLVAAGVRELVVVNRTLERAEELAQSVGATAMPWSSLGHALANTDLVISSTGSPVPILSAEVVHEAMRTRRRKSVPLTLIDIAVPRDLDPAIVGLKNVYLYDIDDLEGVIQANLQERQRQAEVVFEMVANACQDYANWMAEQAVVPLIAAVREKGIRIQADVMASLERKLPNLSDHDKKVLQKHTMSIVNQILRDPVQNMKELAIASGGSEHVRIFAELFGVSASELEKQGQSVMLRSDGENLGPSSAAPGFAELVRQWSESLLRDLQISDSQAPAVHPVLR</sequence>
<organism evidence="18 19">
    <name type="scientific">Alicyclobacillus mengziensis</name>
    <dbReference type="NCBI Taxonomy" id="2931921"/>
    <lineage>
        <taxon>Bacteria</taxon>
        <taxon>Bacillati</taxon>
        <taxon>Bacillota</taxon>
        <taxon>Bacilli</taxon>
        <taxon>Bacillales</taxon>
        <taxon>Alicyclobacillaceae</taxon>
        <taxon>Alicyclobacillus</taxon>
    </lineage>
</organism>
<feature type="domain" description="Quinate/shikimate 5-dehydrogenase/glutamyl-tRNA reductase" evidence="16">
    <location>
        <begin position="171"/>
        <end position="308"/>
    </location>
</feature>
<dbReference type="GO" id="GO:0019353">
    <property type="term" value="P:protoporphyrinogen IX biosynthetic process from glutamate"/>
    <property type="evidence" value="ECO:0007669"/>
    <property type="project" value="TreeGrafter"/>
</dbReference>
<evidence type="ECO:0000256" key="6">
    <source>
        <dbReference type="ARBA" id="ARBA00023244"/>
    </source>
</evidence>
<dbReference type="NCBIfam" id="TIGR01035">
    <property type="entry name" value="hemA"/>
    <property type="match status" value="1"/>
</dbReference>
<evidence type="ECO:0000259" key="16">
    <source>
        <dbReference type="Pfam" id="PF01488"/>
    </source>
</evidence>
<evidence type="ECO:0000259" key="17">
    <source>
        <dbReference type="Pfam" id="PF05201"/>
    </source>
</evidence>
<dbReference type="Pfam" id="PF01488">
    <property type="entry name" value="Shikimate_DH"/>
    <property type="match status" value="1"/>
</dbReference>
<dbReference type="PANTHER" id="PTHR43013">
    <property type="entry name" value="GLUTAMYL-TRNA REDUCTASE"/>
    <property type="match status" value="1"/>
</dbReference>
<dbReference type="Pfam" id="PF00745">
    <property type="entry name" value="GlutR_dimer"/>
    <property type="match status" value="1"/>
</dbReference>
<dbReference type="AlphaFoldDB" id="A0A9X7Z525"/>
<feature type="binding site" evidence="9 11">
    <location>
        <position position="120"/>
    </location>
    <ligand>
        <name>substrate</name>
    </ligand>
</feature>
<evidence type="ECO:0000256" key="7">
    <source>
        <dbReference type="ARBA" id="ARBA00047464"/>
    </source>
</evidence>
<dbReference type="Gene3D" id="3.40.50.720">
    <property type="entry name" value="NAD(P)-binding Rossmann-like Domain"/>
    <property type="match status" value="1"/>
</dbReference>
<dbReference type="EMBL" id="CP071182">
    <property type="protein sequence ID" value="QSO45932.1"/>
    <property type="molecule type" value="Genomic_DNA"/>
</dbReference>
<dbReference type="PIRSF" id="PIRSF000445">
    <property type="entry name" value="4pyrrol_synth_GluRdtase"/>
    <property type="match status" value="1"/>
</dbReference>
<evidence type="ECO:0000313" key="19">
    <source>
        <dbReference type="Proteomes" id="UP000663505"/>
    </source>
</evidence>
<dbReference type="GO" id="GO:0008883">
    <property type="term" value="F:glutamyl-tRNA reductase activity"/>
    <property type="evidence" value="ECO:0007669"/>
    <property type="project" value="UniProtKB-UniRule"/>
</dbReference>
<name>A0A9X7Z525_9BACL</name>
<evidence type="ECO:0000256" key="9">
    <source>
        <dbReference type="HAMAP-Rule" id="MF_00087"/>
    </source>
</evidence>
<dbReference type="FunFam" id="3.30.460.30:FF:000001">
    <property type="entry name" value="Glutamyl-tRNA reductase"/>
    <property type="match status" value="1"/>
</dbReference>
<keyword evidence="5 9" id="KW-0560">Oxidoreductase</keyword>
<evidence type="ECO:0000256" key="14">
    <source>
        <dbReference type="RuleBase" id="RU000584"/>
    </source>
</evidence>
<dbReference type="InterPro" id="IPR000343">
    <property type="entry name" value="4pyrrol_synth_GluRdtase"/>
</dbReference>
<feature type="active site" description="Nucleophile" evidence="9 10">
    <location>
        <position position="50"/>
    </location>
</feature>
<dbReference type="PANTHER" id="PTHR43013:SF1">
    <property type="entry name" value="GLUTAMYL-TRNA REDUCTASE"/>
    <property type="match status" value="1"/>
</dbReference>
<dbReference type="GO" id="GO:0050661">
    <property type="term" value="F:NADP binding"/>
    <property type="evidence" value="ECO:0007669"/>
    <property type="project" value="InterPro"/>
</dbReference>
<dbReference type="InterPro" id="IPR036291">
    <property type="entry name" value="NAD(P)-bd_dom_sf"/>
</dbReference>
<evidence type="ECO:0000313" key="18">
    <source>
        <dbReference type="EMBL" id="QSO45932.1"/>
    </source>
</evidence>
<dbReference type="Gene3D" id="3.30.460.30">
    <property type="entry name" value="Glutamyl-tRNA reductase, N-terminal domain"/>
    <property type="match status" value="1"/>
</dbReference>
<feature type="binding site" evidence="9 11">
    <location>
        <begin position="114"/>
        <end position="116"/>
    </location>
    <ligand>
        <name>substrate</name>
    </ligand>
</feature>
<accession>A0A9X7Z525</accession>
<keyword evidence="19" id="KW-1185">Reference proteome</keyword>
<protein>
    <recommendedName>
        <fullName evidence="8 9">Glutamyl-tRNA reductase</fullName>
        <shortName evidence="9">GluTR</shortName>
        <ecNumber evidence="3 9">1.2.1.70</ecNumber>
    </recommendedName>
</protein>
<keyword evidence="6 9" id="KW-0627">Porphyrin biosynthesis</keyword>
<keyword evidence="4 9" id="KW-0521">NADP</keyword>
<dbReference type="InterPro" id="IPR006151">
    <property type="entry name" value="Shikm_DH/Glu-tRNA_Rdtase"/>
</dbReference>
<evidence type="ECO:0000256" key="12">
    <source>
        <dbReference type="PIRSR" id="PIRSR000445-3"/>
    </source>
</evidence>
<evidence type="ECO:0000256" key="5">
    <source>
        <dbReference type="ARBA" id="ARBA00023002"/>
    </source>
</evidence>
<dbReference type="InterPro" id="IPR018214">
    <property type="entry name" value="GluRdtase_CS"/>
</dbReference>
<dbReference type="Pfam" id="PF05201">
    <property type="entry name" value="GlutR_N"/>
    <property type="match status" value="1"/>
</dbReference>
<dbReference type="CDD" id="cd05213">
    <property type="entry name" value="NAD_bind_Glutamyl_tRNA_reduct"/>
    <property type="match status" value="1"/>
</dbReference>
<dbReference type="Proteomes" id="UP000663505">
    <property type="component" value="Chromosome"/>
</dbReference>
<feature type="domain" description="Tetrapyrrole biosynthesis glutamyl-tRNA reductase dimerisation" evidence="15">
    <location>
        <begin position="325"/>
        <end position="420"/>
    </location>
</feature>